<dbReference type="RefSeq" id="WP_367994592.1">
    <property type="nucleotide sequence ID" value="NZ_JBFPJR010000023.1"/>
</dbReference>
<evidence type="ECO:0000313" key="1">
    <source>
        <dbReference type="EMBL" id="MEX0428621.1"/>
    </source>
</evidence>
<proteinExistence type="predicted"/>
<name>A0ABV3T0A0_9ACTN</name>
<accession>A0ABV3T0A0</accession>
<dbReference type="EMBL" id="JBFPJR010000023">
    <property type="protein sequence ID" value="MEX0428621.1"/>
    <property type="molecule type" value="Genomic_DNA"/>
</dbReference>
<sequence>MKAKFTAARREHPEFGCRTGAMATMWEGYFIYCRDDPCTRMLTDLGFTFPDPLDAVTGNTYGRSISVERADLLDSEVLVWLLDHPASDTKKLHDGTVYDRQRTVKQGREVLVDQSSDYGNAISFVSPLSLPYVLDRLVPQLAAAVDGDPTTAVPAA</sequence>
<dbReference type="SUPFAM" id="SSF53807">
    <property type="entry name" value="Helical backbone' metal receptor"/>
    <property type="match status" value="1"/>
</dbReference>
<reference evidence="1 2" key="1">
    <citation type="submission" date="2024-07" db="EMBL/GenBank/DDBJ databases">
        <authorList>
            <person name="Lee S."/>
            <person name="Kang M."/>
        </authorList>
    </citation>
    <scope>NUCLEOTIDE SEQUENCE [LARGE SCALE GENOMIC DNA]</scope>
    <source>
        <strain evidence="1 2">DS6</strain>
    </source>
</reference>
<dbReference type="Proteomes" id="UP001556631">
    <property type="component" value="Unassembled WGS sequence"/>
</dbReference>
<keyword evidence="2" id="KW-1185">Reference proteome</keyword>
<gene>
    <name evidence="1" type="ORF">AB3X52_13400</name>
</gene>
<protein>
    <submittedName>
        <fullName evidence="1">Uncharacterized protein</fullName>
    </submittedName>
</protein>
<evidence type="ECO:0000313" key="2">
    <source>
        <dbReference type="Proteomes" id="UP001556631"/>
    </source>
</evidence>
<organism evidence="1 2">
    <name type="scientific">Nocardioides eburneus</name>
    <dbReference type="NCBI Taxonomy" id="3231482"/>
    <lineage>
        <taxon>Bacteria</taxon>
        <taxon>Bacillati</taxon>
        <taxon>Actinomycetota</taxon>
        <taxon>Actinomycetes</taxon>
        <taxon>Propionibacteriales</taxon>
        <taxon>Nocardioidaceae</taxon>
        <taxon>Nocardioides</taxon>
    </lineage>
</organism>
<comment type="caution">
    <text evidence="1">The sequence shown here is derived from an EMBL/GenBank/DDBJ whole genome shotgun (WGS) entry which is preliminary data.</text>
</comment>
<dbReference type="Gene3D" id="3.40.50.1980">
    <property type="entry name" value="Nitrogenase molybdenum iron protein domain"/>
    <property type="match status" value="1"/>
</dbReference>